<organism evidence="1">
    <name type="scientific">bioreactor metagenome</name>
    <dbReference type="NCBI Taxonomy" id="1076179"/>
    <lineage>
        <taxon>unclassified sequences</taxon>
        <taxon>metagenomes</taxon>
        <taxon>ecological metagenomes</taxon>
    </lineage>
</organism>
<comment type="caution">
    <text evidence="1">The sequence shown here is derived from an EMBL/GenBank/DDBJ whole genome shotgun (WGS) entry which is preliminary data.</text>
</comment>
<accession>A0A645J9G3</accession>
<name>A0A645J9G3_9ZZZZ</name>
<proteinExistence type="predicted"/>
<evidence type="ECO:0000313" key="1">
    <source>
        <dbReference type="EMBL" id="MPN60037.1"/>
    </source>
</evidence>
<protein>
    <submittedName>
        <fullName evidence="1">Uncharacterized protein</fullName>
    </submittedName>
</protein>
<sequence>MPVFLQIKLHFPVLGKHNDSGSFSVDPVNDIDAIRSGTFLNMIFQNRESGCFFFVAGSYGKQTFFLFYDNYILIFVDYTKFGMC</sequence>
<reference evidence="1" key="1">
    <citation type="submission" date="2019-08" db="EMBL/GenBank/DDBJ databases">
        <authorList>
            <person name="Kucharzyk K."/>
            <person name="Murdoch R.W."/>
            <person name="Higgins S."/>
            <person name="Loffler F."/>
        </authorList>
    </citation>
    <scope>NUCLEOTIDE SEQUENCE</scope>
</reference>
<dbReference type="EMBL" id="VSSQ01134757">
    <property type="protein sequence ID" value="MPN60037.1"/>
    <property type="molecule type" value="Genomic_DNA"/>
</dbReference>
<gene>
    <name evidence="1" type="ORF">SDC9_207760</name>
</gene>
<dbReference type="AlphaFoldDB" id="A0A645J9G3"/>